<proteinExistence type="predicted"/>
<dbReference type="Proteomes" id="UP000324897">
    <property type="component" value="Chromosome 4"/>
</dbReference>
<dbReference type="EMBL" id="RWGY01000007">
    <property type="protein sequence ID" value="TVU37536.1"/>
    <property type="molecule type" value="Genomic_DNA"/>
</dbReference>
<accession>A0A5J9VPT3</accession>
<dbReference type="Gramene" id="TVU37536">
    <property type="protein sequence ID" value="TVU37536"/>
    <property type="gene ID" value="EJB05_10855"/>
</dbReference>
<organism evidence="1 2">
    <name type="scientific">Eragrostis curvula</name>
    <name type="common">weeping love grass</name>
    <dbReference type="NCBI Taxonomy" id="38414"/>
    <lineage>
        <taxon>Eukaryota</taxon>
        <taxon>Viridiplantae</taxon>
        <taxon>Streptophyta</taxon>
        <taxon>Embryophyta</taxon>
        <taxon>Tracheophyta</taxon>
        <taxon>Spermatophyta</taxon>
        <taxon>Magnoliopsida</taxon>
        <taxon>Liliopsida</taxon>
        <taxon>Poales</taxon>
        <taxon>Poaceae</taxon>
        <taxon>PACMAD clade</taxon>
        <taxon>Chloridoideae</taxon>
        <taxon>Eragrostideae</taxon>
        <taxon>Eragrostidinae</taxon>
        <taxon>Eragrostis</taxon>
    </lineage>
</organism>
<dbReference type="AlphaFoldDB" id="A0A5J9VPT3"/>
<comment type="caution">
    <text evidence="1">The sequence shown here is derived from an EMBL/GenBank/DDBJ whole genome shotgun (WGS) entry which is preliminary data.</text>
</comment>
<evidence type="ECO:0000313" key="2">
    <source>
        <dbReference type="Proteomes" id="UP000324897"/>
    </source>
</evidence>
<sequence>MAPYENETGSNGYPYAIQEPQHGQLPVVKQISSHIPSSKALASKESDSPVPVLKVTLPGADSSTYTSTTLSQSISSLVLTPAIFLSFPFSTNEVTSPAYETVCLIFLNVCSFFFSPRTSHMNPASRL</sequence>
<name>A0A5J9VPT3_9POAL</name>
<protein>
    <submittedName>
        <fullName evidence="1">Uncharacterized protein</fullName>
    </submittedName>
</protein>
<evidence type="ECO:0000313" key="1">
    <source>
        <dbReference type="EMBL" id="TVU37536.1"/>
    </source>
</evidence>
<keyword evidence="2" id="KW-1185">Reference proteome</keyword>
<feature type="non-terminal residue" evidence="1">
    <location>
        <position position="1"/>
    </location>
</feature>
<dbReference type="OrthoDB" id="10605737at2759"/>
<reference evidence="1 2" key="1">
    <citation type="journal article" date="2019" name="Sci. Rep.">
        <title>A high-quality genome of Eragrostis curvula grass provides insights into Poaceae evolution and supports new strategies to enhance forage quality.</title>
        <authorList>
            <person name="Carballo J."/>
            <person name="Santos B.A.C.M."/>
            <person name="Zappacosta D."/>
            <person name="Garbus I."/>
            <person name="Selva J.P."/>
            <person name="Gallo C.A."/>
            <person name="Diaz A."/>
            <person name="Albertini E."/>
            <person name="Caccamo M."/>
            <person name="Echenique V."/>
        </authorList>
    </citation>
    <scope>NUCLEOTIDE SEQUENCE [LARGE SCALE GENOMIC DNA]</scope>
    <source>
        <strain evidence="2">cv. Victoria</strain>
        <tissue evidence="1">Leaf</tissue>
    </source>
</reference>
<gene>
    <name evidence="1" type="ORF">EJB05_10855</name>
</gene>